<dbReference type="OrthoDB" id="6133115at2759"/>
<comment type="caution">
    <text evidence="8">The sequence shown here is derived from an EMBL/GenBank/DDBJ whole genome shotgun (WGS) entry which is preliminary data.</text>
</comment>
<dbReference type="Pfam" id="PF00083">
    <property type="entry name" value="Sugar_tr"/>
    <property type="match status" value="1"/>
</dbReference>
<dbReference type="Gene3D" id="1.20.1250.20">
    <property type="entry name" value="MFS general substrate transporter like domains"/>
    <property type="match status" value="1"/>
</dbReference>
<dbReference type="PANTHER" id="PTHR48022:SF70">
    <property type="entry name" value="MONOSACCHARIDE TRANSPORTER, PUTATIVE (AFU_ORTHOLOGUE AFUA_5G14540)-RELATED"/>
    <property type="match status" value="1"/>
</dbReference>
<evidence type="ECO:0000256" key="5">
    <source>
        <dbReference type="ARBA" id="ARBA00022989"/>
    </source>
</evidence>
<dbReference type="InterPro" id="IPR050360">
    <property type="entry name" value="MFS_Sugar_Transporters"/>
</dbReference>
<organism evidence="8 9">
    <name type="scientific">Penicillium arizonense</name>
    <dbReference type="NCBI Taxonomy" id="1835702"/>
    <lineage>
        <taxon>Eukaryota</taxon>
        <taxon>Fungi</taxon>
        <taxon>Dikarya</taxon>
        <taxon>Ascomycota</taxon>
        <taxon>Pezizomycotina</taxon>
        <taxon>Eurotiomycetes</taxon>
        <taxon>Eurotiomycetidae</taxon>
        <taxon>Eurotiales</taxon>
        <taxon>Aspergillaceae</taxon>
        <taxon>Penicillium</taxon>
    </lineage>
</organism>
<feature type="transmembrane region" description="Helical" evidence="7">
    <location>
        <begin position="291"/>
        <end position="308"/>
    </location>
</feature>
<feature type="transmembrane region" description="Helical" evidence="7">
    <location>
        <begin position="386"/>
        <end position="404"/>
    </location>
</feature>
<dbReference type="RefSeq" id="XP_022493210.1">
    <property type="nucleotide sequence ID" value="XM_022626658.1"/>
</dbReference>
<dbReference type="PANTHER" id="PTHR48022">
    <property type="entry name" value="PLASTIDIC GLUCOSE TRANSPORTER 4"/>
    <property type="match status" value="1"/>
</dbReference>
<feature type="transmembrane region" description="Helical" evidence="7">
    <location>
        <begin position="315"/>
        <end position="339"/>
    </location>
</feature>
<dbReference type="GO" id="GO:0005351">
    <property type="term" value="F:carbohydrate:proton symporter activity"/>
    <property type="evidence" value="ECO:0007669"/>
    <property type="project" value="TreeGrafter"/>
</dbReference>
<keyword evidence="4 7" id="KW-0812">Transmembrane</keyword>
<dbReference type="EMBL" id="LXJU01000001">
    <property type="protein sequence ID" value="OGE57787.1"/>
    <property type="molecule type" value="Genomic_DNA"/>
</dbReference>
<comment type="similarity">
    <text evidence="2">Belongs to the major facilitator superfamily. Sugar transporter (TC 2.A.1.1) family.</text>
</comment>
<reference evidence="8 9" key="1">
    <citation type="journal article" date="2016" name="Sci. Rep.">
        <title>Penicillium arizonense, a new, genome sequenced fungal species, reveals a high chemical diversity in secreted metabolites.</title>
        <authorList>
            <person name="Grijseels S."/>
            <person name="Nielsen J.C."/>
            <person name="Randelovic M."/>
            <person name="Nielsen J."/>
            <person name="Nielsen K.F."/>
            <person name="Workman M."/>
            <person name="Frisvad J.C."/>
        </authorList>
    </citation>
    <scope>NUCLEOTIDE SEQUENCE [LARGE SCALE GENOMIC DNA]</scope>
    <source>
        <strain evidence="8 9">CBS 141311</strain>
    </source>
</reference>
<feature type="transmembrane region" description="Helical" evidence="7">
    <location>
        <begin position="160"/>
        <end position="179"/>
    </location>
</feature>
<name>A0A1F5LX88_PENAI</name>
<keyword evidence="3" id="KW-0813">Transport</keyword>
<dbReference type="InterPro" id="IPR036259">
    <property type="entry name" value="MFS_trans_sf"/>
</dbReference>
<feature type="transmembrane region" description="Helical" evidence="7">
    <location>
        <begin position="345"/>
        <end position="365"/>
    </location>
</feature>
<accession>A0A1F5LX88</accession>
<feature type="transmembrane region" description="Helical" evidence="7">
    <location>
        <begin position="249"/>
        <end position="271"/>
    </location>
</feature>
<dbReference type="AlphaFoldDB" id="A0A1F5LX88"/>
<protein>
    <recommendedName>
        <fullName evidence="10">Major facilitator superfamily (MFS) profile domain-containing protein</fullName>
    </recommendedName>
</protein>
<dbReference type="InterPro" id="IPR005828">
    <property type="entry name" value="MFS_sugar_transport-like"/>
</dbReference>
<evidence type="ECO:0000313" key="9">
    <source>
        <dbReference type="Proteomes" id="UP000177622"/>
    </source>
</evidence>
<dbReference type="GeneID" id="34571392"/>
<feature type="transmembrane region" description="Helical" evidence="7">
    <location>
        <begin position="410"/>
        <end position="433"/>
    </location>
</feature>
<evidence type="ECO:0000256" key="4">
    <source>
        <dbReference type="ARBA" id="ARBA00022692"/>
    </source>
</evidence>
<keyword evidence="9" id="KW-1185">Reference proteome</keyword>
<dbReference type="GO" id="GO:0016020">
    <property type="term" value="C:membrane"/>
    <property type="evidence" value="ECO:0007669"/>
    <property type="project" value="UniProtKB-SubCell"/>
</dbReference>
<evidence type="ECO:0000256" key="6">
    <source>
        <dbReference type="ARBA" id="ARBA00023136"/>
    </source>
</evidence>
<dbReference type="FunFam" id="1.20.1250.20:FF:000134">
    <property type="entry name" value="MFS sugar transporter protein"/>
    <property type="match status" value="1"/>
</dbReference>
<comment type="subcellular location">
    <subcellularLocation>
        <location evidence="1">Membrane</location>
        <topology evidence="1">Multi-pass membrane protein</topology>
    </subcellularLocation>
</comment>
<evidence type="ECO:0000256" key="2">
    <source>
        <dbReference type="ARBA" id="ARBA00010992"/>
    </source>
</evidence>
<dbReference type="SUPFAM" id="SSF103473">
    <property type="entry name" value="MFS general substrate transporter"/>
    <property type="match status" value="1"/>
</dbReference>
<keyword evidence="5 7" id="KW-1133">Transmembrane helix</keyword>
<sequence length="478" mass="53148">MTSLKSNHEESKDSQGAKTTLNAFHLEEVGGTEELLHVAEQAAEIRCSPWTKSMFRLYGCLLISYFCGCLNGFDGSLMGGLNAMESYQNAFHTQVHIFLQEPQDRKSDSSWQSTTLALWPRFLLQAQLTTILADAWLGSIIASWTIYGCAKWDNPYAFRIPIWCQLLSSVIVATGIWFIPESPRWLIANGKIEQARAVLTRYHGEGSETHPVVLLQMVEMQQTIRQDASDKKWWDYKELISTHSARRRLICVLGMACFGQLSGNSVTGYYLPVMIANAGITSEETQLLINGLNPVICFIAAIIGAQYCDKIGRRPLLLVSIACCSVCFAVIAGTSKAAIEGNPHAANGTIVFVFIFGAIFSFGWTPLQTMYIVETLTTTTRAKGTAVANLASAASSVVIGYSSGPAFADIGYYFYLFFVFWDIFEGVFIYFFFAETKDRTLEEMNEVFEAKDPVKKSLEKRNTETVFNTVHANTTETA</sequence>
<dbReference type="Proteomes" id="UP000177622">
    <property type="component" value="Unassembled WGS sequence"/>
</dbReference>
<keyword evidence="6 7" id="KW-0472">Membrane</keyword>
<gene>
    <name evidence="8" type="ORF">PENARI_c001G06623</name>
</gene>
<evidence type="ECO:0000256" key="1">
    <source>
        <dbReference type="ARBA" id="ARBA00004141"/>
    </source>
</evidence>
<evidence type="ECO:0008006" key="10">
    <source>
        <dbReference type="Google" id="ProtNLM"/>
    </source>
</evidence>
<evidence type="ECO:0000256" key="3">
    <source>
        <dbReference type="ARBA" id="ARBA00022448"/>
    </source>
</evidence>
<evidence type="ECO:0000313" key="8">
    <source>
        <dbReference type="EMBL" id="OGE57787.1"/>
    </source>
</evidence>
<feature type="transmembrane region" description="Helical" evidence="7">
    <location>
        <begin position="55"/>
        <end position="73"/>
    </location>
</feature>
<evidence type="ECO:0000256" key="7">
    <source>
        <dbReference type="SAM" id="Phobius"/>
    </source>
</evidence>
<proteinExistence type="inferred from homology"/>